<keyword evidence="1" id="KW-0472">Membrane</keyword>
<evidence type="ECO:0000256" key="1">
    <source>
        <dbReference type="SAM" id="Phobius"/>
    </source>
</evidence>
<reference evidence="2" key="1">
    <citation type="submission" date="2022-07" db="EMBL/GenBank/DDBJ databases">
        <authorList>
            <person name="Trinca V."/>
            <person name="Uliana J.V.C."/>
            <person name="Torres T.T."/>
            <person name="Ward R.J."/>
            <person name="Monesi N."/>
        </authorList>
    </citation>
    <scope>NUCLEOTIDE SEQUENCE</scope>
    <source>
        <strain evidence="2">HSMRA1968</strain>
        <tissue evidence="2">Whole embryos</tissue>
    </source>
</reference>
<sequence>MMNQVNSRFMRIKMELLTFSRDADPMDGNMTHLARLTELPSTVPLAEIPLFEEYSSGLLKFASATCIVFILVGLPGNLITIIALARCKKQNLCIIIIMKKRINLLKYNNTSETVQ</sequence>
<evidence type="ECO:0000313" key="3">
    <source>
        <dbReference type="Proteomes" id="UP001151699"/>
    </source>
</evidence>
<name>A0A9Q0MT15_9DIPT</name>
<gene>
    <name evidence="2" type="ORF">Bhyg_15205</name>
</gene>
<accession>A0A9Q0MT15</accession>
<feature type="transmembrane region" description="Helical" evidence="1">
    <location>
        <begin position="61"/>
        <end position="85"/>
    </location>
</feature>
<proteinExistence type="predicted"/>
<dbReference type="OrthoDB" id="10044919at2759"/>
<dbReference type="Proteomes" id="UP001151699">
    <property type="component" value="Chromosome C"/>
</dbReference>
<dbReference type="AlphaFoldDB" id="A0A9Q0MT15"/>
<keyword evidence="1" id="KW-0812">Transmembrane</keyword>
<evidence type="ECO:0000313" key="2">
    <source>
        <dbReference type="EMBL" id="KAJ6636614.1"/>
    </source>
</evidence>
<comment type="caution">
    <text evidence="2">The sequence shown here is derived from an EMBL/GenBank/DDBJ whole genome shotgun (WGS) entry which is preliminary data.</text>
</comment>
<keyword evidence="1" id="KW-1133">Transmembrane helix</keyword>
<protein>
    <submittedName>
        <fullName evidence="2">Uncharacterized protein</fullName>
    </submittedName>
</protein>
<keyword evidence="3" id="KW-1185">Reference proteome</keyword>
<organism evidence="2 3">
    <name type="scientific">Pseudolycoriella hygida</name>
    <dbReference type="NCBI Taxonomy" id="35572"/>
    <lineage>
        <taxon>Eukaryota</taxon>
        <taxon>Metazoa</taxon>
        <taxon>Ecdysozoa</taxon>
        <taxon>Arthropoda</taxon>
        <taxon>Hexapoda</taxon>
        <taxon>Insecta</taxon>
        <taxon>Pterygota</taxon>
        <taxon>Neoptera</taxon>
        <taxon>Endopterygota</taxon>
        <taxon>Diptera</taxon>
        <taxon>Nematocera</taxon>
        <taxon>Sciaroidea</taxon>
        <taxon>Sciaridae</taxon>
        <taxon>Pseudolycoriella</taxon>
    </lineage>
</organism>
<dbReference type="EMBL" id="WJQU01000004">
    <property type="protein sequence ID" value="KAJ6636614.1"/>
    <property type="molecule type" value="Genomic_DNA"/>
</dbReference>